<dbReference type="Proteomes" id="UP000198858">
    <property type="component" value="Chromosome I"/>
</dbReference>
<sequence length="64" mass="7017">MKYFIYTIIFLAVVFIGISAGKLDFQNIMEGDSANALIVIAASLCVIVLMVILLVSRTISRKHA</sequence>
<feature type="transmembrane region" description="Helical" evidence="1">
    <location>
        <begin position="36"/>
        <end position="55"/>
    </location>
</feature>
<keyword evidence="1" id="KW-0812">Transmembrane</keyword>
<dbReference type="STRING" id="1250231.SAMN04488552_1331"/>
<evidence type="ECO:0000313" key="3">
    <source>
        <dbReference type="Proteomes" id="UP000198858"/>
    </source>
</evidence>
<evidence type="ECO:0000256" key="1">
    <source>
        <dbReference type="SAM" id="Phobius"/>
    </source>
</evidence>
<name>A0A1H1MJT4_9FLAO</name>
<gene>
    <name evidence="2" type="ORF">SAMN04488552_1331</name>
</gene>
<dbReference type="EMBL" id="LT629745">
    <property type="protein sequence ID" value="SDR86880.1"/>
    <property type="molecule type" value="Genomic_DNA"/>
</dbReference>
<dbReference type="AlphaFoldDB" id="A0A1H1MJT4"/>
<protein>
    <submittedName>
        <fullName evidence="2">Uncharacterized protein</fullName>
    </submittedName>
</protein>
<reference evidence="2 3" key="1">
    <citation type="submission" date="2016-10" db="EMBL/GenBank/DDBJ databases">
        <authorList>
            <person name="Varghese N."/>
            <person name="Submissions S."/>
        </authorList>
    </citation>
    <scope>NUCLEOTIDE SEQUENCE [LARGE SCALE GENOMIC DNA]</scope>
    <source>
        <strain evidence="2 3">Mar_2010_102</strain>
    </source>
</reference>
<keyword evidence="1" id="KW-1133">Transmembrane helix</keyword>
<organism evidence="2 3">
    <name type="scientific">Christiangramia echinicola</name>
    <dbReference type="NCBI Taxonomy" id="279359"/>
    <lineage>
        <taxon>Bacteria</taxon>
        <taxon>Pseudomonadati</taxon>
        <taxon>Bacteroidota</taxon>
        <taxon>Flavobacteriia</taxon>
        <taxon>Flavobacteriales</taxon>
        <taxon>Flavobacteriaceae</taxon>
        <taxon>Christiangramia</taxon>
    </lineage>
</organism>
<proteinExistence type="predicted"/>
<evidence type="ECO:0000313" key="2">
    <source>
        <dbReference type="EMBL" id="SDR86880.1"/>
    </source>
</evidence>
<dbReference type="RefSeq" id="WP_089661779.1">
    <property type="nucleotide sequence ID" value="NZ_LT629745.1"/>
</dbReference>
<keyword evidence="3" id="KW-1185">Reference proteome</keyword>
<keyword evidence="1" id="KW-0472">Membrane</keyword>
<accession>A0A1H1MJT4</accession>